<proteinExistence type="predicted"/>
<keyword evidence="1" id="KW-0813">Transport</keyword>
<evidence type="ECO:0000256" key="4">
    <source>
        <dbReference type="ARBA" id="ARBA00022679"/>
    </source>
</evidence>
<dbReference type="PANTHER" id="PTHR34581:SF2">
    <property type="entry name" value="PTS SYSTEM N,N'-DIACETYLCHITOBIOSE-SPECIFIC EIIB COMPONENT"/>
    <property type="match status" value="1"/>
</dbReference>
<dbReference type="InterPro" id="IPR051819">
    <property type="entry name" value="PTS_sugar-specific_EIIB"/>
</dbReference>
<dbReference type="Gene3D" id="3.40.50.2300">
    <property type="match status" value="1"/>
</dbReference>
<dbReference type="GO" id="GO:0008982">
    <property type="term" value="F:protein-N(PI)-phosphohistidine-sugar phosphotransferase activity"/>
    <property type="evidence" value="ECO:0007669"/>
    <property type="project" value="InterPro"/>
</dbReference>
<keyword evidence="5" id="KW-0598">Phosphotransferase system</keyword>
<dbReference type="Pfam" id="PF02302">
    <property type="entry name" value="PTS_IIB"/>
    <property type="match status" value="1"/>
</dbReference>
<name>A0A1H6RLP2_9LACT</name>
<dbReference type="GO" id="GO:0016301">
    <property type="term" value="F:kinase activity"/>
    <property type="evidence" value="ECO:0007669"/>
    <property type="project" value="UniProtKB-KW"/>
</dbReference>
<feature type="modified residue" description="Phosphocysteine; by EIIA" evidence="7">
    <location>
        <position position="10"/>
    </location>
</feature>
<dbReference type="InterPro" id="IPR003501">
    <property type="entry name" value="PTS_EIIB_2/3"/>
</dbReference>
<evidence type="ECO:0000313" key="9">
    <source>
        <dbReference type="EMBL" id="SEI53467.1"/>
    </source>
</evidence>
<evidence type="ECO:0000313" key="10">
    <source>
        <dbReference type="Proteomes" id="UP000198564"/>
    </source>
</evidence>
<accession>A0A1H6RLP2</accession>
<dbReference type="OrthoDB" id="9808134at2"/>
<keyword evidence="3" id="KW-0762">Sugar transport</keyword>
<feature type="domain" description="PTS EIIB type-3" evidence="8">
    <location>
        <begin position="3"/>
        <end position="108"/>
    </location>
</feature>
<evidence type="ECO:0000256" key="6">
    <source>
        <dbReference type="ARBA" id="ARBA00022777"/>
    </source>
</evidence>
<evidence type="ECO:0000256" key="7">
    <source>
        <dbReference type="PROSITE-ProRule" id="PRU00423"/>
    </source>
</evidence>
<dbReference type="AlphaFoldDB" id="A0A1H6RLP2"/>
<evidence type="ECO:0000256" key="3">
    <source>
        <dbReference type="ARBA" id="ARBA00022597"/>
    </source>
</evidence>
<keyword evidence="4" id="KW-0808">Transferase</keyword>
<dbReference type="PANTHER" id="PTHR34581">
    <property type="entry name" value="PTS SYSTEM N,N'-DIACETYLCHITOBIOSE-SPECIFIC EIIB COMPONENT"/>
    <property type="match status" value="1"/>
</dbReference>
<reference evidence="10" key="1">
    <citation type="submission" date="2016-10" db="EMBL/GenBank/DDBJ databases">
        <authorList>
            <person name="Varghese N."/>
            <person name="Submissions S."/>
        </authorList>
    </citation>
    <scope>NUCLEOTIDE SEQUENCE [LARGE SCALE GENOMIC DNA]</scope>
    <source>
        <strain evidence="10">DSM 25751</strain>
    </source>
</reference>
<dbReference type="Proteomes" id="UP000198564">
    <property type="component" value="Unassembled WGS sequence"/>
</dbReference>
<keyword evidence="2" id="KW-0597">Phosphoprotein</keyword>
<dbReference type="SUPFAM" id="SSF52794">
    <property type="entry name" value="PTS system IIB component-like"/>
    <property type="match status" value="1"/>
</dbReference>
<evidence type="ECO:0000259" key="8">
    <source>
        <dbReference type="PROSITE" id="PS51100"/>
    </source>
</evidence>
<evidence type="ECO:0000256" key="1">
    <source>
        <dbReference type="ARBA" id="ARBA00022448"/>
    </source>
</evidence>
<dbReference type="EMBL" id="FNYW01000002">
    <property type="protein sequence ID" value="SEI53467.1"/>
    <property type="molecule type" value="Genomic_DNA"/>
</dbReference>
<dbReference type="RefSeq" id="WP_091632385.1">
    <property type="nucleotide sequence ID" value="NZ_FNYW01000002.1"/>
</dbReference>
<gene>
    <name evidence="9" type="ORF">SAMN04488113_102124</name>
</gene>
<protein>
    <submittedName>
        <fullName evidence="9">PTS system, cellobiose-specific IIB component</fullName>
    </submittedName>
</protein>
<keyword evidence="10" id="KW-1185">Reference proteome</keyword>
<keyword evidence="6" id="KW-0418">Kinase</keyword>
<sequence length="108" mass="12075">MPRKIIMLVCTGGMSSSLLVGDMQQVAKEKQSDAYIFAVSELEVEKKLQDKAVDIVLLSPQARHLKNKVEAWPKKTDGCLVETITKEDFSTINGERILDKALDLLSRK</sequence>
<dbReference type="GO" id="GO:0009401">
    <property type="term" value="P:phosphoenolpyruvate-dependent sugar phosphotransferase system"/>
    <property type="evidence" value="ECO:0007669"/>
    <property type="project" value="UniProtKB-KW"/>
</dbReference>
<evidence type="ECO:0000256" key="5">
    <source>
        <dbReference type="ARBA" id="ARBA00022683"/>
    </source>
</evidence>
<dbReference type="InterPro" id="IPR036095">
    <property type="entry name" value="PTS_EIIB-like_sf"/>
</dbReference>
<evidence type="ECO:0000256" key="2">
    <source>
        <dbReference type="ARBA" id="ARBA00022553"/>
    </source>
</evidence>
<dbReference type="InterPro" id="IPR013012">
    <property type="entry name" value="PTS_EIIB_3"/>
</dbReference>
<dbReference type="PROSITE" id="PS51100">
    <property type="entry name" value="PTS_EIIB_TYPE_3"/>
    <property type="match status" value="1"/>
</dbReference>
<organism evidence="9 10">
    <name type="scientific">Alkalibacterium gilvum</name>
    <dbReference type="NCBI Taxonomy" id="1130080"/>
    <lineage>
        <taxon>Bacteria</taxon>
        <taxon>Bacillati</taxon>
        <taxon>Bacillota</taxon>
        <taxon>Bacilli</taxon>
        <taxon>Lactobacillales</taxon>
        <taxon>Carnobacteriaceae</taxon>
        <taxon>Alkalibacterium</taxon>
    </lineage>
</organism>
<dbReference type="STRING" id="1130080.SAMN04488113_102124"/>